<dbReference type="GO" id="GO:0004519">
    <property type="term" value="F:endonuclease activity"/>
    <property type="evidence" value="ECO:0007669"/>
    <property type="project" value="UniProtKB-KW"/>
</dbReference>
<evidence type="ECO:0000313" key="2">
    <source>
        <dbReference type="EMBL" id="MBM3226735.1"/>
    </source>
</evidence>
<dbReference type="AlphaFoldDB" id="A0A937W7Q7"/>
<dbReference type="EMBL" id="VGLS01001028">
    <property type="protein sequence ID" value="MBM3226735.1"/>
    <property type="molecule type" value="Genomic_DNA"/>
</dbReference>
<feature type="domain" description="Putative restriction endonuclease" evidence="1">
    <location>
        <begin position="25"/>
        <end position="193"/>
    </location>
</feature>
<name>A0A937W7Q7_UNCTE</name>
<evidence type="ECO:0000259" key="1">
    <source>
        <dbReference type="Pfam" id="PF05685"/>
    </source>
</evidence>
<dbReference type="Pfam" id="PF05685">
    <property type="entry name" value="Uma2"/>
    <property type="match status" value="1"/>
</dbReference>
<dbReference type="Gene3D" id="3.90.1570.10">
    <property type="entry name" value="tt1808, chain A"/>
    <property type="match status" value="1"/>
</dbReference>
<keyword evidence="2" id="KW-0540">Nuclease</keyword>
<dbReference type="PANTHER" id="PTHR34107:SF4">
    <property type="entry name" value="SLL1222 PROTEIN"/>
    <property type="match status" value="1"/>
</dbReference>
<comment type="caution">
    <text evidence="2">The sequence shown here is derived from an EMBL/GenBank/DDBJ whole genome shotgun (WGS) entry which is preliminary data.</text>
</comment>
<dbReference type="Proteomes" id="UP000712673">
    <property type="component" value="Unassembled WGS sequence"/>
</dbReference>
<organism evidence="2 3">
    <name type="scientific">Tectimicrobiota bacterium</name>
    <dbReference type="NCBI Taxonomy" id="2528274"/>
    <lineage>
        <taxon>Bacteria</taxon>
        <taxon>Pseudomonadati</taxon>
        <taxon>Nitrospinota/Tectimicrobiota group</taxon>
        <taxon>Candidatus Tectimicrobiota</taxon>
    </lineage>
</organism>
<dbReference type="InterPro" id="IPR012296">
    <property type="entry name" value="Nuclease_put_TT1808"/>
</dbReference>
<evidence type="ECO:0000313" key="3">
    <source>
        <dbReference type="Proteomes" id="UP000712673"/>
    </source>
</evidence>
<keyword evidence="2" id="KW-0378">Hydrolase</keyword>
<dbReference type="SUPFAM" id="SSF52980">
    <property type="entry name" value="Restriction endonuclease-like"/>
    <property type="match status" value="1"/>
</dbReference>
<dbReference type="InterPro" id="IPR008538">
    <property type="entry name" value="Uma2"/>
</dbReference>
<gene>
    <name evidence="2" type="ORF">FJZ47_23470</name>
</gene>
<dbReference type="InterPro" id="IPR011335">
    <property type="entry name" value="Restrct_endonuc-II-like"/>
</dbReference>
<dbReference type="PANTHER" id="PTHR34107">
    <property type="entry name" value="SLL0198 PROTEIN-RELATED"/>
    <property type="match status" value="1"/>
</dbReference>
<dbReference type="CDD" id="cd06260">
    <property type="entry name" value="DUF820-like"/>
    <property type="match status" value="1"/>
</dbReference>
<sequence>MMSIAVAPVVLKLTPELAGILLSPEEFDAIEDCDDLYNYELVHGVLVVAPPPDIGEREPNEELGHLLRSYKEQHLQGAALDLTISEHSIRTPDSRRRADRVIWAGLGHIPNTRREQPTIAIEFVSASKRDFQRDYLTKRDEYLRTGVQEYWIIDRFRRRMTVIRGGAEPIMELVIGEQETYSTPLLPGFVLSLAQLLAAADAVKAAERS</sequence>
<keyword evidence="2" id="KW-0255">Endonuclease</keyword>
<proteinExistence type="predicted"/>
<protein>
    <submittedName>
        <fullName evidence="2">Uma2 family endonuclease</fullName>
    </submittedName>
</protein>
<accession>A0A937W7Q7</accession>
<reference evidence="2" key="1">
    <citation type="submission" date="2019-03" db="EMBL/GenBank/DDBJ databases">
        <title>Lake Tanganyika Metagenome-Assembled Genomes (MAGs).</title>
        <authorList>
            <person name="Tran P."/>
        </authorList>
    </citation>
    <scope>NUCLEOTIDE SEQUENCE</scope>
    <source>
        <strain evidence="2">K_DeepCast_65m_m2_066</strain>
    </source>
</reference>